<gene>
    <name evidence="1" type="ORF">CALMAC_LOCUS15373</name>
</gene>
<protein>
    <submittedName>
        <fullName evidence="1">Uncharacterized protein</fullName>
    </submittedName>
</protein>
<keyword evidence="2" id="KW-1185">Reference proteome</keyword>
<dbReference type="Proteomes" id="UP000410492">
    <property type="component" value="Unassembled WGS sequence"/>
</dbReference>
<dbReference type="AlphaFoldDB" id="A0A653D8L1"/>
<dbReference type="EMBL" id="CAACVG010010736">
    <property type="protein sequence ID" value="VEN56485.1"/>
    <property type="molecule type" value="Genomic_DNA"/>
</dbReference>
<reference evidence="1 2" key="1">
    <citation type="submission" date="2019-01" db="EMBL/GenBank/DDBJ databases">
        <authorList>
            <person name="Sayadi A."/>
        </authorList>
    </citation>
    <scope>NUCLEOTIDE SEQUENCE [LARGE SCALE GENOMIC DNA]</scope>
</reference>
<accession>A0A653D8L1</accession>
<evidence type="ECO:0000313" key="1">
    <source>
        <dbReference type="EMBL" id="VEN56485.1"/>
    </source>
</evidence>
<organism evidence="1 2">
    <name type="scientific">Callosobruchus maculatus</name>
    <name type="common">Southern cowpea weevil</name>
    <name type="synonym">Pulse bruchid</name>
    <dbReference type="NCBI Taxonomy" id="64391"/>
    <lineage>
        <taxon>Eukaryota</taxon>
        <taxon>Metazoa</taxon>
        <taxon>Ecdysozoa</taxon>
        <taxon>Arthropoda</taxon>
        <taxon>Hexapoda</taxon>
        <taxon>Insecta</taxon>
        <taxon>Pterygota</taxon>
        <taxon>Neoptera</taxon>
        <taxon>Endopterygota</taxon>
        <taxon>Coleoptera</taxon>
        <taxon>Polyphaga</taxon>
        <taxon>Cucujiformia</taxon>
        <taxon>Chrysomeloidea</taxon>
        <taxon>Chrysomelidae</taxon>
        <taxon>Bruchinae</taxon>
        <taxon>Bruchini</taxon>
        <taxon>Callosobruchus</taxon>
    </lineage>
</organism>
<name>A0A653D8L1_CALMS</name>
<dbReference type="OrthoDB" id="10563002at2759"/>
<proteinExistence type="predicted"/>
<sequence>MRNCFLHGLPRRARCTSANAAVDCVVHVQVAASIVRSSALVHPLYVRAFRCLSSRCTRHRILLASRRAGRSSLFFCFTGCQSVVHRLLWDFLVVTSICAKYHPAG</sequence>
<evidence type="ECO:0000313" key="2">
    <source>
        <dbReference type="Proteomes" id="UP000410492"/>
    </source>
</evidence>